<dbReference type="PROSITE" id="PS50994">
    <property type="entry name" value="INTEGRASE"/>
    <property type="match status" value="1"/>
</dbReference>
<dbReference type="RefSeq" id="WP_151419140.1">
    <property type="nucleotide sequence ID" value="NZ_VMRG01000001.1"/>
</dbReference>
<protein>
    <submittedName>
        <fullName evidence="3">Transposase family protein</fullName>
    </submittedName>
</protein>
<reference evidence="3 4" key="1">
    <citation type="submission" date="2019-07" db="EMBL/GenBank/DDBJ databases">
        <title>Draft genome Sequence of Chlorobium phaeovibrioides sp. strain PhvTcv-s14, from the Phylum Chlorobi.</title>
        <authorList>
            <person name="Babenko V."/>
            <person name="Boldyreva D."/>
            <person name="Kanygina A."/>
            <person name="Selezneva O."/>
            <person name="Akopiyan T."/>
            <person name="Lunina O."/>
        </authorList>
    </citation>
    <scope>NUCLEOTIDE SEQUENCE [LARGE SCALE GENOMIC DNA]</scope>
    <source>
        <strain evidence="3 4">GrTcv12</strain>
    </source>
</reference>
<evidence type="ECO:0000313" key="3">
    <source>
        <dbReference type="EMBL" id="KAA6232070.1"/>
    </source>
</evidence>
<evidence type="ECO:0000313" key="4">
    <source>
        <dbReference type="Proteomes" id="UP000327458"/>
    </source>
</evidence>
<dbReference type="InterPro" id="IPR050900">
    <property type="entry name" value="Transposase_IS3/IS150/IS904"/>
</dbReference>
<dbReference type="SUPFAM" id="SSF53098">
    <property type="entry name" value="Ribonuclease H-like"/>
    <property type="match status" value="1"/>
</dbReference>
<dbReference type="EMBL" id="VMRG01000001">
    <property type="protein sequence ID" value="KAA6232070.1"/>
    <property type="molecule type" value="Genomic_DNA"/>
</dbReference>
<dbReference type="Pfam" id="PF00665">
    <property type="entry name" value="rve"/>
    <property type="match status" value="1"/>
</dbReference>
<organism evidence="3 4">
    <name type="scientific">Chlorobium phaeovibrioides</name>
    <dbReference type="NCBI Taxonomy" id="1094"/>
    <lineage>
        <taxon>Bacteria</taxon>
        <taxon>Pseudomonadati</taxon>
        <taxon>Chlorobiota</taxon>
        <taxon>Chlorobiia</taxon>
        <taxon>Chlorobiales</taxon>
        <taxon>Chlorobiaceae</taxon>
        <taxon>Chlorobium/Pelodictyon group</taxon>
        <taxon>Chlorobium</taxon>
    </lineage>
</organism>
<dbReference type="GO" id="GO:0003676">
    <property type="term" value="F:nucleic acid binding"/>
    <property type="evidence" value="ECO:0007669"/>
    <property type="project" value="InterPro"/>
</dbReference>
<dbReference type="PANTHER" id="PTHR46889:SF4">
    <property type="entry name" value="TRANSPOSASE INSO FOR INSERTION SEQUENCE ELEMENT IS911B-RELATED"/>
    <property type="match status" value="1"/>
</dbReference>
<evidence type="ECO:0000259" key="2">
    <source>
        <dbReference type="PROSITE" id="PS50994"/>
    </source>
</evidence>
<proteinExistence type="predicted"/>
<dbReference type="PANTHER" id="PTHR46889">
    <property type="entry name" value="TRANSPOSASE INSF FOR INSERTION SEQUENCE IS3B-RELATED"/>
    <property type="match status" value="1"/>
</dbReference>
<comment type="caution">
    <text evidence="3">The sequence shown here is derived from an EMBL/GenBank/DDBJ whole genome shotgun (WGS) entry which is preliminary data.</text>
</comment>
<dbReference type="InterPro" id="IPR001584">
    <property type="entry name" value="Integrase_cat-core"/>
</dbReference>
<dbReference type="GO" id="GO:0015074">
    <property type="term" value="P:DNA integration"/>
    <property type="evidence" value="ECO:0007669"/>
    <property type="project" value="InterPro"/>
</dbReference>
<dbReference type="Gene3D" id="3.30.420.10">
    <property type="entry name" value="Ribonuclease H-like superfamily/Ribonuclease H"/>
    <property type="match status" value="1"/>
</dbReference>
<dbReference type="AlphaFoldDB" id="A0A5M8IAP7"/>
<dbReference type="Proteomes" id="UP000327458">
    <property type="component" value="Unassembled WGS sequence"/>
</dbReference>
<dbReference type="InterPro" id="IPR012337">
    <property type="entry name" value="RNaseH-like_sf"/>
</dbReference>
<dbReference type="InterPro" id="IPR036397">
    <property type="entry name" value="RNaseH_sf"/>
</dbReference>
<gene>
    <name evidence="3" type="ORF">FP507_02355</name>
</gene>
<feature type="region of interest" description="Disordered" evidence="1">
    <location>
        <begin position="91"/>
        <end position="111"/>
    </location>
</feature>
<accession>A0A5M8IAP7</accession>
<feature type="domain" description="Integrase catalytic" evidence="2">
    <location>
        <begin position="109"/>
        <end position="276"/>
    </location>
</feature>
<evidence type="ECO:0000256" key="1">
    <source>
        <dbReference type="SAM" id="MobiDB-lite"/>
    </source>
</evidence>
<name>A0A5M8IAP7_CHLPH</name>
<sequence length="276" mass="32076">MLQISIRRVERWECRLRRNGSMAYEKPGPQQPAHALMPAEKDAVLSFAGREDTVDYSLQLLAIKGAEANAFYLSASSVRLILQENGLGDDRTGRVRNSTRRNKPDRPDELTGPNQCWCWDVSYIKTDVLRVFWYLYVMLDEWSRKVVAWRISRYHNHEEAMGLIDDAIIAEGLLDIDKENLPVVVNDRGVQMKAKDVKQMFTDLGLTQTFSRPRTPNDNPFIESFFSSLKRAPVYPGRFSHFNEGVVMDFFGEYFRWYNTEHYHSRIGCVTPEQMH</sequence>